<sequence>MDSGGHGHGHSKSDSQRDTGRGDSAESGLQSQLAQYQAESRALGGYGTSSRLSEQQGSQLSSGPLAQALAAMGGAGPSQVDTATLVMAAGLGQDYEPEGQPRSGSLGGMMAMPMPRGQQEGSSTGPPEGGQVLPAKKPPPKRSSTKDRHTKVEGRGRRIRMPATCAARIFQLTRELGHKSDGETIQWLLCRAEPSIIAATGTGTVPALAMSSGGSLPGSSTGLGASAAGRLSPLHGLGAMGSPSETQLASHRLEQVRGRGEWDATTVEERMMEAGRAMEASRRLGSTSIVGASEGGMGGQHDVMGFQHEGLLGSAGDVGEAIESSDSKFRKRPRPGGLARLKDDPEPVRPLLPASRQSPMAQGVGGGSGLMPTAMWAVAPAVAGVSSSGPMPGTFWMLPVSASSSTPGLMTGPSEQIWTFPSAGPAGAMYRMAGPAGASIQLGTSGGSGGNLSSTNQMMPLTASVLPSGMTLMPRINLSGGMGLELQGGHIGHRVPLGSMLLQQSQQLSGAGLGLAGEGHLGMLAALNAYSRNLNSEQQHNHQQMGSAHHHHQQQQDSGEDPTSSQ</sequence>
<protein>
    <submittedName>
        <fullName evidence="1">Uncharacterized protein</fullName>
    </submittedName>
</protein>
<evidence type="ECO:0000313" key="1">
    <source>
        <dbReference type="EMBL" id="KAJ7529626.1"/>
    </source>
</evidence>
<reference evidence="2" key="1">
    <citation type="journal article" date="2024" name="Proc. Natl. Acad. Sci. U.S.A.">
        <title>Extraordinary preservation of gene collinearity over three hundred million years revealed in homosporous lycophytes.</title>
        <authorList>
            <person name="Li C."/>
            <person name="Wickell D."/>
            <person name="Kuo L.Y."/>
            <person name="Chen X."/>
            <person name="Nie B."/>
            <person name="Liao X."/>
            <person name="Peng D."/>
            <person name="Ji J."/>
            <person name="Jenkins J."/>
            <person name="Williams M."/>
            <person name="Shu S."/>
            <person name="Plott C."/>
            <person name="Barry K."/>
            <person name="Rajasekar S."/>
            <person name="Grimwood J."/>
            <person name="Han X."/>
            <person name="Sun S."/>
            <person name="Hou Z."/>
            <person name="He W."/>
            <person name="Dai G."/>
            <person name="Sun C."/>
            <person name="Schmutz J."/>
            <person name="Leebens-Mack J.H."/>
            <person name="Li F.W."/>
            <person name="Wang L."/>
        </authorList>
    </citation>
    <scope>NUCLEOTIDE SEQUENCE [LARGE SCALE GENOMIC DNA]</scope>
    <source>
        <strain evidence="2">cv. PW_Plant_1</strain>
    </source>
</reference>
<evidence type="ECO:0000313" key="2">
    <source>
        <dbReference type="Proteomes" id="UP001162992"/>
    </source>
</evidence>
<dbReference type="Proteomes" id="UP001162992">
    <property type="component" value="Chromosome 15"/>
</dbReference>
<keyword evidence="2" id="KW-1185">Reference proteome</keyword>
<proteinExistence type="predicted"/>
<name>A0ACC2BIP1_DIPCM</name>
<accession>A0ACC2BIP1</accession>
<gene>
    <name evidence="1" type="ORF">O6H91_15G059000</name>
</gene>
<organism evidence="1 2">
    <name type="scientific">Diphasiastrum complanatum</name>
    <name type="common">Issler's clubmoss</name>
    <name type="synonym">Lycopodium complanatum</name>
    <dbReference type="NCBI Taxonomy" id="34168"/>
    <lineage>
        <taxon>Eukaryota</taxon>
        <taxon>Viridiplantae</taxon>
        <taxon>Streptophyta</taxon>
        <taxon>Embryophyta</taxon>
        <taxon>Tracheophyta</taxon>
        <taxon>Lycopodiopsida</taxon>
        <taxon>Lycopodiales</taxon>
        <taxon>Lycopodiaceae</taxon>
        <taxon>Lycopodioideae</taxon>
        <taxon>Diphasiastrum</taxon>
    </lineage>
</organism>
<comment type="caution">
    <text evidence="1">The sequence shown here is derived from an EMBL/GenBank/DDBJ whole genome shotgun (WGS) entry which is preliminary data.</text>
</comment>
<dbReference type="EMBL" id="CM055106">
    <property type="protein sequence ID" value="KAJ7529626.1"/>
    <property type="molecule type" value="Genomic_DNA"/>
</dbReference>